<dbReference type="SUPFAM" id="SSF54791">
    <property type="entry name" value="Eukaryotic type KH-domain (KH-domain type I)"/>
    <property type="match status" value="1"/>
</dbReference>
<dbReference type="AlphaFoldDB" id="A0A438KP65"/>
<proteinExistence type="predicted"/>
<organism evidence="3 4">
    <name type="scientific">Vitis vinifera</name>
    <name type="common">Grape</name>
    <dbReference type="NCBI Taxonomy" id="29760"/>
    <lineage>
        <taxon>Eukaryota</taxon>
        <taxon>Viridiplantae</taxon>
        <taxon>Streptophyta</taxon>
        <taxon>Embryophyta</taxon>
        <taxon>Tracheophyta</taxon>
        <taxon>Spermatophyta</taxon>
        <taxon>Magnoliopsida</taxon>
        <taxon>eudicotyledons</taxon>
        <taxon>Gunneridae</taxon>
        <taxon>Pentapetalae</taxon>
        <taxon>rosids</taxon>
        <taxon>Vitales</taxon>
        <taxon>Vitaceae</taxon>
        <taxon>Viteae</taxon>
        <taxon>Vitis</taxon>
    </lineage>
</organism>
<evidence type="ECO:0000256" key="1">
    <source>
        <dbReference type="ARBA" id="ARBA00022884"/>
    </source>
</evidence>
<dbReference type="PANTHER" id="PTHR11208:SF142">
    <property type="entry name" value="K HOMOLOGY DOMAIN-CONTAINING PROTEIN"/>
    <property type="match status" value="1"/>
</dbReference>
<dbReference type="Pfam" id="PF22675">
    <property type="entry name" value="KH-I_KHDC4-BBP"/>
    <property type="match status" value="1"/>
</dbReference>
<dbReference type="InterPro" id="IPR045071">
    <property type="entry name" value="BBP-like"/>
</dbReference>
<keyword evidence="1" id="KW-0694">RNA-binding</keyword>
<dbReference type="Proteomes" id="UP000288805">
    <property type="component" value="Unassembled WGS sequence"/>
</dbReference>
<gene>
    <name evidence="3" type="primary">VvCHDp000057_3</name>
    <name evidence="3" type="ORF">CK203_008421</name>
</gene>
<dbReference type="PANTHER" id="PTHR11208">
    <property type="entry name" value="RNA-BINDING PROTEIN RELATED"/>
    <property type="match status" value="1"/>
</dbReference>
<dbReference type="Gene3D" id="3.30.1370.10">
    <property type="entry name" value="K Homology domain, type 1"/>
    <property type="match status" value="1"/>
</dbReference>
<sequence length="204" mass="23140">MMPNIRGTSLGGWNGLPHERLGGPQGMTMDWQAPPGSPSSYIVKKILRLEIPVDSYPNVGYVLLTTLFFEDILFHFNFNFVGRLLGPRGNSLKRVEASTGCRVYIRGKGSIKDPDKEEELRGRPGYEHLNDPLYILIEAELPVSIVDVQLRRAQEIIEELLKPVDESHDFYKRQQLRELALLNSNFREESLNPEAVPLLSVPVE</sequence>
<protein>
    <submittedName>
        <fullName evidence="3">KH domain-containing protein</fullName>
    </submittedName>
</protein>
<evidence type="ECO:0000313" key="4">
    <source>
        <dbReference type="Proteomes" id="UP000288805"/>
    </source>
</evidence>
<evidence type="ECO:0000259" key="2">
    <source>
        <dbReference type="Pfam" id="PF22675"/>
    </source>
</evidence>
<dbReference type="GO" id="GO:0003723">
    <property type="term" value="F:RNA binding"/>
    <property type="evidence" value="ECO:0007669"/>
    <property type="project" value="UniProtKB-KW"/>
</dbReference>
<dbReference type="InterPro" id="IPR055256">
    <property type="entry name" value="KH_1_KHDC4/BBP-like"/>
</dbReference>
<dbReference type="EMBL" id="QGNW01000002">
    <property type="protein sequence ID" value="RVX22993.1"/>
    <property type="molecule type" value="Genomic_DNA"/>
</dbReference>
<feature type="domain" description="KHDC4/BBP-like KH-domain type I" evidence="2">
    <location>
        <begin position="77"/>
        <end position="162"/>
    </location>
</feature>
<reference evidence="3 4" key="1">
    <citation type="journal article" date="2018" name="PLoS Genet.">
        <title>Population sequencing reveals clonal diversity and ancestral inbreeding in the grapevine cultivar Chardonnay.</title>
        <authorList>
            <person name="Roach M.J."/>
            <person name="Johnson D.L."/>
            <person name="Bohlmann J."/>
            <person name="van Vuuren H.J."/>
            <person name="Jones S.J."/>
            <person name="Pretorius I.S."/>
            <person name="Schmidt S.A."/>
            <person name="Borneman A.R."/>
        </authorList>
    </citation>
    <scope>NUCLEOTIDE SEQUENCE [LARGE SCALE GENOMIC DNA]</scope>
    <source>
        <strain evidence="4">cv. Chardonnay</strain>
        <tissue evidence="3">Leaf</tissue>
    </source>
</reference>
<evidence type="ECO:0000313" key="3">
    <source>
        <dbReference type="EMBL" id="RVX22993.1"/>
    </source>
</evidence>
<dbReference type="InterPro" id="IPR036612">
    <property type="entry name" value="KH_dom_type_1_sf"/>
</dbReference>
<comment type="caution">
    <text evidence="3">The sequence shown here is derived from an EMBL/GenBank/DDBJ whole genome shotgun (WGS) entry which is preliminary data.</text>
</comment>
<accession>A0A438KP65</accession>
<name>A0A438KP65_VITVI</name>